<keyword evidence="10" id="KW-1185">Reference proteome</keyword>
<feature type="domain" description="GATA-type" evidence="8">
    <location>
        <begin position="72"/>
        <end position="125"/>
    </location>
</feature>
<evidence type="ECO:0000313" key="9">
    <source>
        <dbReference type="EMBL" id="TPX56615.1"/>
    </source>
</evidence>
<feature type="region of interest" description="Disordered" evidence="7">
    <location>
        <begin position="137"/>
        <end position="241"/>
    </location>
</feature>
<dbReference type="GO" id="GO:0000122">
    <property type="term" value="P:negative regulation of transcription by RNA polymerase II"/>
    <property type="evidence" value="ECO:0007669"/>
    <property type="project" value="TreeGrafter"/>
</dbReference>
<dbReference type="FunFam" id="3.30.50.10:FF:000007">
    <property type="entry name" value="Nitrogen regulatory AreA, N-terminal"/>
    <property type="match status" value="1"/>
</dbReference>
<feature type="region of interest" description="Disordered" evidence="7">
    <location>
        <begin position="514"/>
        <end position="552"/>
    </location>
</feature>
<reference evidence="9 10" key="1">
    <citation type="journal article" date="2019" name="Sci. Rep.">
        <title>Comparative genomics of chytrid fungi reveal insights into the obligate biotrophic and pathogenic lifestyle of Synchytrium endobioticum.</title>
        <authorList>
            <person name="van de Vossenberg B.T.L.H."/>
            <person name="Warris S."/>
            <person name="Nguyen H.D.T."/>
            <person name="van Gent-Pelzer M.P.E."/>
            <person name="Joly D.L."/>
            <person name="van de Geest H.C."/>
            <person name="Bonants P.J.M."/>
            <person name="Smith D.S."/>
            <person name="Levesque C.A."/>
            <person name="van der Lee T.A.J."/>
        </authorList>
    </citation>
    <scope>NUCLEOTIDE SEQUENCE [LARGE SCALE GENOMIC DNA]</scope>
    <source>
        <strain evidence="9 10">CBS 809.83</strain>
    </source>
</reference>
<dbReference type="SMART" id="SM00401">
    <property type="entry name" value="ZnF_GATA"/>
    <property type="match status" value="2"/>
</dbReference>
<dbReference type="SUPFAM" id="SSF57716">
    <property type="entry name" value="Glucocorticoid receptor-like (DNA-binding domain)"/>
    <property type="match status" value="2"/>
</dbReference>
<dbReference type="STRING" id="109895.A0A507DZQ0"/>
<dbReference type="InterPro" id="IPR000679">
    <property type="entry name" value="Znf_GATA"/>
</dbReference>
<keyword evidence="4" id="KW-0862">Zinc</keyword>
<evidence type="ECO:0000256" key="1">
    <source>
        <dbReference type="ARBA" id="ARBA00004123"/>
    </source>
</evidence>
<dbReference type="PANTHER" id="PTHR10071:SF281">
    <property type="entry name" value="BOX A-BINDING FACTOR-RELATED"/>
    <property type="match status" value="1"/>
</dbReference>
<organism evidence="9 10">
    <name type="scientific">Powellomyces hirtus</name>
    <dbReference type="NCBI Taxonomy" id="109895"/>
    <lineage>
        <taxon>Eukaryota</taxon>
        <taxon>Fungi</taxon>
        <taxon>Fungi incertae sedis</taxon>
        <taxon>Chytridiomycota</taxon>
        <taxon>Chytridiomycota incertae sedis</taxon>
        <taxon>Chytridiomycetes</taxon>
        <taxon>Spizellomycetales</taxon>
        <taxon>Powellomycetaceae</taxon>
        <taxon>Powellomyces</taxon>
    </lineage>
</organism>
<dbReference type="InterPro" id="IPR039355">
    <property type="entry name" value="Transcription_factor_GATA"/>
</dbReference>
<evidence type="ECO:0000259" key="8">
    <source>
        <dbReference type="PROSITE" id="PS50114"/>
    </source>
</evidence>
<evidence type="ECO:0000256" key="3">
    <source>
        <dbReference type="ARBA" id="ARBA00022771"/>
    </source>
</evidence>
<feature type="region of interest" description="Disordered" evidence="7">
    <location>
        <begin position="57"/>
        <end position="78"/>
    </location>
</feature>
<evidence type="ECO:0000256" key="2">
    <source>
        <dbReference type="ARBA" id="ARBA00022723"/>
    </source>
</evidence>
<keyword evidence="3 6" id="KW-0863">Zinc-finger</keyword>
<name>A0A507DZQ0_9FUNG</name>
<keyword evidence="5" id="KW-0539">Nucleus</keyword>
<evidence type="ECO:0000256" key="4">
    <source>
        <dbReference type="ARBA" id="ARBA00022833"/>
    </source>
</evidence>
<evidence type="ECO:0000256" key="7">
    <source>
        <dbReference type="SAM" id="MobiDB-lite"/>
    </source>
</evidence>
<proteinExistence type="predicted"/>
<dbReference type="PANTHER" id="PTHR10071">
    <property type="entry name" value="TRANSCRIPTION FACTOR GATA FAMILY MEMBER"/>
    <property type="match status" value="1"/>
</dbReference>
<dbReference type="AlphaFoldDB" id="A0A507DZQ0"/>
<comment type="caution">
    <text evidence="9">The sequence shown here is derived from an EMBL/GenBank/DDBJ whole genome shotgun (WGS) entry which is preliminary data.</text>
</comment>
<evidence type="ECO:0000256" key="5">
    <source>
        <dbReference type="ARBA" id="ARBA00023242"/>
    </source>
</evidence>
<dbReference type="PROSITE" id="PS00344">
    <property type="entry name" value="GATA_ZN_FINGER_1"/>
    <property type="match status" value="2"/>
</dbReference>
<feature type="compositionally biased region" description="Low complexity" evidence="7">
    <location>
        <begin position="222"/>
        <end position="233"/>
    </location>
</feature>
<evidence type="ECO:0000313" key="10">
    <source>
        <dbReference type="Proteomes" id="UP000318582"/>
    </source>
</evidence>
<protein>
    <recommendedName>
        <fullName evidence="8">GATA-type domain-containing protein</fullName>
    </recommendedName>
</protein>
<dbReference type="Proteomes" id="UP000318582">
    <property type="component" value="Unassembled WGS sequence"/>
</dbReference>
<feature type="compositionally biased region" description="Polar residues" evidence="7">
    <location>
        <begin position="200"/>
        <end position="209"/>
    </location>
</feature>
<accession>A0A507DZQ0</accession>
<keyword evidence="2" id="KW-0479">Metal-binding</keyword>
<dbReference type="PROSITE" id="PS50114">
    <property type="entry name" value="GATA_ZN_FINGER_2"/>
    <property type="match status" value="2"/>
</dbReference>
<dbReference type="EMBL" id="QEAQ01000069">
    <property type="protein sequence ID" value="TPX56615.1"/>
    <property type="molecule type" value="Genomic_DNA"/>
</dbReference>
<comment type="subcellular location">
    <subcellularLocation>
        <location evidence="1">Nucleus</location>
    </subcellularLocation>
</comment>
<gene>
    <name evidence="9" type="ORF">PhCBS80983_g04415</name>
</gene>
<sequence length="574" mass="62133">MVNMHGIAPSPYERKFAPRYSPFTQPLPIAPRKEAVSITSPSPRALVAAVGAADKPAQSALKGKAGGDETAAKPTNKCANCGTDSTPLWRRGPKGEIICNACGLYLKARNTYRPQYLKKRRVKRECDMADIMAVSPMDKSSTPVVPGQSRPPAPPSSASSAPVPLAAKAPMPMHQTNPAPTVQAAGQPSRFQLPPLGFNMQPQQHSIPPTASPYDERRLEQPHQPYPQHTTQPDAIPRSALPSQREFVDVKREHMDHPDHAPLSSMSRILIDATSPLSSADSPSGGLGRPLGTTREHMQCINCSTTSTPLWRRDDKGNAICNACGLYFKLHNSHRPVTMKRAVIKRRKRVPPSLVASSPYETGAWHQDNASREHFAAHGQQPHLQYTLPPPNFNNEKPSSFALPSLSSLFQAGTLPRRETVPIPTPEVGSEAGPKPSAPSSRQLPAPKPTHAVYADPSRNRTRAELVSEIDRLQSQLAHKAEMLVGMDQSEPQQANSNAAGAVRLPSLHDAFDALLPRDGEKQFSTGPRHSLGKESEQSHRRNASTTVPASAMSLEDAEASATQALMFLASGGR</sequence>
<dbReference type="InterPro" id="IPR013088">
    <property type="entry name" value="Znf_NHR/GATA"/>
</dbReference>
<feature type="domain" description="GATA-type" evidence="8">
    <location>
        <begin position="294"/>
        <end position="347"/>
    </location>
</feature>
<dbReference type="PRINTS" id="PR00619">
    <property type="entry name" value="GATAZNFINGER"/>
</dbReference>
<dbReference type="GO" id="GO:0000981">
    <property type="term" value="F:DNA-binding transcription factor activity, RNA polymerase II-specific"/>
    <property type="evidence" value="ECO:0007669"/>
    <property type="project" value="TreeGrafter"/>
</dbReference>
<feature type="compositionally biased region" description="Polar residues" evidence="7">
    <location>
        <begin position="174"/>
        <end position="190"/>
    </location>
</feature>
<dbReference type="Gene3D" id="3.30.50.10">
    <property type="entry name" value="Erythroid Transcription Factor GATA-1, subunit A"/>
    <property type="match status" value="2"/>
</dbReference>
<feature type="region of interest" description="Disordered" evidence="7">
    <location>
        <begin position="376"/>
        <end position="400"/>
    </location>
</feature>
<dbReference type="GO" id="GO:0045944">
    <property type="term" value="P:positive regulation of transcription by RNA polymerase II"/>
    <property type="evidence" value="ECO:0007669"/>
    <property type="project" value="TreeGrafter"/>
</dbReference>
<dbReference type="Pfam" id="PF00320">
    <property type="entry name" value="GATA"/>
    <property type="match status" value="2"/>
</dbReference>
<feature type="compositionally biased region" description="Low complexity" evidence="7">
    <location>
        <begin position="156"/>
        <end position="170"/>
    </location>
</feature>
<dbReference type="CDD" id="cd00202">
    <property type="entry name" value="ZnF_GATA"/>
    <property type="match status" value="2"/>
</dbReference>
<evidence type="ECO:0000256" key="6">
    <source>
        <dbReference type="PROSITE-ProRule" id="PRU00094"/>
    </source>
</evidence>
<dbReference type="GO" id="GO:0008270">
    <property type="term" value="F:zinc ion binding"/>
    <property type="evidence" value="ECO:0007669"/>
    <property type="project" value="UniProtKB-KW"/>
</dbReference>
<dbReference type="GO" id="GO:0000978">
    <property type="term" value="F:RNA polymerase II cis-regulatory region sequence-specific DNA binding"/>
    <property type="evidence" value="ECO:0007669"/>
    <property type="project" value="TreeGrafter"/>
</dbReference>
<feature type="region of interest" description="Disordered" evidence="7">
    <location>
        <begin position="413"/>
        <end position="460"/>
    </location>
</feature>
<dbReference type="GO" id="GO:0005634">
    <property type="term" value="C:nucleus"/>
    <property type="evidence" value="ECO:0007669"/>
    <property type="project" value="UniProtKB-SubCell"/>
</dbReference>